<evidence type="ECO:0000313" key="2">
    <source>
        <dbReference type="EMBL" id="CAK12360.1"/>
    </source>
</evidence>
<keyword evidence="3" id="KW-1185">Reference proteome</keyword>
<evidence type="ECO:0000259" key="1">
    <source>
        <dbReference type="Pfam" id="PF08906"/>
    </source>
</evidence>
<feature type="domain" description="T6SS immunity protein Tdi1 C-terminal" evidence="1">
    <location>
        <begin position="122"/>
        <end position="195"/>
    </location>
</feature>
<accession>Q1M3G5</accession>
<dbReference type="Proteomes" id="UP000006575">
    <property type="component" value="Plasmid pRL12"/>
</dbReference>
<gene>
    <name evidence="2" type="ordered locus">pRL120651</name>
</gene>
<reference evidence="2 3" key="1">
    <citation type="journal article" date="2006" name="Genome Biol.">
        <title>The genome of Rhizobium leguminosarum has recognizable core and accessory components.</title>
        <authorList>
            <person name="Young J.W."/>
            <person name="Crossman L.C."/>
            <person name="Johnston A.W.B."/>
            <person name="Thomson N.R."/>
            <person name="Ghazoui Z.F."/>
            <person name="Hull K.H."/>
            <person name="Wexler M."/>
            <person name="Curson A.R.J."/>
            <person name="Todd J.D."/>
            <person name="Poole P.S."/>
            <person name="Mauchline T.H."/>
            <person name="East A.K."/>
            <person name="Quail M.A."/>
            <person name="Churcher C."/>
            <person name="Arrowsmith C."/>
            <person name="Cherevach A."/>
            <person name="Chillingworth T."/>
            <person name="Clarke K."/>
            <person name="Cronin A."/>
            <person name="Davis P."/>
            <person name="Fraser A."/>
            <person name="Hance Z."/>
            <person name="Hauser H."/>
            <person name="Jagels K."/>
            <person name="Moule S."/>
            <person name="Mungall K."/>
            <person name="Norbertczak H."/>
            <person name="Rabbinowitsch E."/>
            <person name="Sanders M."/>
            <person name="Simmonds M."/>
            <person name="Whitehead S."/>
            <person name="Parkhill J."/>
        </authorList>
    </citation>
    <scope>NUCLEOTIDE SEQUENCE [LARGE SCALE GENOMIC DNA]</scope>
    <source>
        <strain evidence="3">DSM 114642 / LMG 32736 / 3841</strain>
    </source>
</reference>
<proteinExistence type="predicted"/>
<dbReference type="Pfam" id="PF08906">
    <property type="entry name" value="T6SS_Tdi1_C"/>
    <property type="match status" value="1"/>
</dbReference>
<dbReference type="KEGG" id="rle:pRL120651"/>
<protein>
    <recommendedName>
        <fullName evidence="1">T6SS immunity protein Tdi1 C-terminal domain-containing protein</fullName>
    </recommendedName>
</protein>
<organism evidence="2 3">
    <name type="scientific">Rhizobium johnstonii (strain DSM 114642 / LMG 32736 / 3841)</name>
    <name type="common">Rhizobium leguminosarum bv. viciae</name>
    <dbReference type="NCBI Taxonomy" id="216596"/>
    <lineage>
        <taxon>Bacteria</taxon>
        <taxon>Pseudomonadati</taxon>
        <taxon>Pseudomonadota</taxon>
        <taxon>Alphaproteobacteria</taxon>
        <taxon>Hyphomicrobiales</taxon>
        <taxon>Rhizobiaceae</taxon>
        <taxon>Rhizobium/Agrobacterium group</taxon>
        <taxon>Rhizobium</taxon>
        <taxon>Rhizobium johnstonii</taxon>
    </lineage>
</organism>
<dbReference type="EnsemblBacteria" id="CAK12360">
    <property type="protein sequence ID" value="CAK12360"/>
    <property type="gene ID" value="pRL120651"/>
</dbReference>
<evidence type="ECO:0000313" key="3">
    <source>
        <dbReference type="Proteomes" id="UP000006575"/>
    </source>
</evidence>
<sequence length="214" mass="23294">MPRPTFPDTRTLQMPDSSFKVEPKGTIMGIGGWFRGDRGKDRDDQGVTVELTPIGGPPELDFLFIEVPAVDILRAIDGWKWLSLVGLTVIAVSAFGEVFLRDGTGAVFQIDTIEGKLSKVANSIRELTAMLQNSEARDELLFGGLVIGARNRGLILEPGECYDFKIAPILGGQMSVDEIEKLSFTVKLHIAGQLHEQVKDVPPGTTIDQVTISS</sequence>
<name>Q1M3G5_RHIJ3</name>
<geneLocation type="plasmid" evidence="3">
    <name>pRL12</name>
</geneLocation>
<dbReference type="EMBL" id="AM236086">
    <property type="protein sequence ID" value="CAK12360.1"/>
    <property type="molecule type" value="Genomic_DNA"/>
</dbReference>
<dbReference type="eggNOG" id="COG5620">
    <property type="taxonomic scope" value="Bacteria"/>
</dbReference>
<dbReference type="HOGENOM" id="CLU_112036_0_0_5"/>
<dbReference type="AlphaFoldDB" id="Q1M3G5"/>
<dbReference type="InterPro" id="IPR015002">
    <property type="entry name" value="T6SS_Tdi1_C"/>
</dbReference>